<dbReference type="InterPro" id="IPR053140">
    <property type="entry name" value="GDSL_Rv0518-like"/>
</dbReference>
<reference evidence="3 4" key="1">
    <citation type="submission" date="2021-03" db="EMBL/GenBank/DDBJ databases">
        <title>Sequencing the genomes of 1000 actinobacteria strains.</title>
        <authorList>
            <person name="Klenk H.-P."/>
        </authorList>
    </citation>
    <scope>NUCLEOTIDE SEQUENCE [LARGE SCALE GENOMIC DNA]</scope>
    <source>
        <strain evidence="3 4">DSM 14564</strain>
    </source>
</reference>
<dbReference type="InterPro" id="IPR036514">
    <property type="entry name" value="SGNH_hydro_sf"/>
</dbReference>
<proteinExistence type="predicted"/>
<protein>
    <submittedName>
        <fullName evidence="3">Lysophospholipase L1-like esterase</fullName>
    </submittedName>
</protein>
<dbReference type="Proteomes" id="UP000698222">
    <property type="component" value="Unassembled WGS sequence"/>
</dbReference>
<evidence type="ECO:0000259" key="2">
    <source>
        <dbReference type="Pfam" id="PF13472"/>
    </source>
</evidence>
<dbReference type="Pfam" id="PF13472">
    <property type="entry name" value="Lipase_GDSL_2"/>
    <property type="match status" value="1"/>
</dbReference>
<dbReference type="RefSeq" id="WP_209888078.1">
    <property type="nucleotide sequence ID" value="NZ_BAAAJV010000002.1"/>
</dbReference>
<name>A0ABS4YH71_9MICO</name>
<feature type="domain" description="SGNH hydrolase-type esterase" evidence="2">
    <location>
        <begin position="38"/>
        <end position="226"/>
    </location>
</feature>
<dbReference type="EMBL" id="JAGIOC010000001">
    <property type="protein sequence ID" value="MBP2408094.1"/>
    <property type="molecule type" value="Genomic_DNA"/>
</dbReference>
<comment type="caution">
    <text evidence="3">The sequence shown here is derived from an EMBL/GenBank/DDBJ whole genome shotgun (WGS) entry which is preliminary data.</text>
</comment>
<organism evidence="3 4">
    <name type="scientific">Brachybacterium fresconis</name>
    <dbReference type="NCBI Taxonomy" id="173363"/>
    <lineage>
        <taxon>Bacteria</taxon>
        <taxon>Bacillati</taxon>
        <taxon>Actinomycetota</taxon>
        <taxon>Actinomycetes</taxon>
        <taxon>Micrococcales</taxon>
        <taxon>Dermabacteraceae</taxon>
        <taxon>Brachybacterium</taxon>
    </lineage>
</organism>
<dbReference type="Gene3D" id="3.40.50.1110">
    <property type="entry name" value="SGNH hydrolase"/>
    <property type="match status" value="1"/>
</dbReference>
<keyword evidence="4" id="KW-1185">Reference proteome</keyword>
<evidence type="ECO:0000313" key="4">
    <source>
        <dbReference type="Proteomes" id="UP000698222"/>
    </source>
</evidence>
<dbReference type="PANTHER" id="PTHR43784:SF2">
    <property type="entry name" value="GDSL-LIKE LIPASE_ACYLHYDROLASE, PUTATIVE (AFU_ORTHOLOGUE AFUA_2G00820)-RELATED"/>
    <property type="match status" value="1"/>
</dbReference>
<evidence type="ECO:0000313" key="3">
    <source>
        <dbReference type="EMBL" id="MBP2408094.1"/>
    </source>
</evidence>
<dbReference type="PANTHER" id="PTHR43784">
    <property type="entry name" value="GDSL-LIKE LIPASE/ACYLHYDROLASE, PUTATIVE (AFU_ORTHOLOGUE AFUA_2G00820)-RELATED"/>
    <property type="match status" value="1"/>
</dbReference>
<sequence>MSYDPDLPAAPAPRVPAPAATSHTGSGRDAPCWTRYIALGDSFTEGLWDPYPYPDGSSAPAGTASAATQRGWADRLADALSRRRIAAGQRALEYANLAIRGRLLGQILDQQLPLALSTAPDLVSLVGGGNDLLRPHADLEHLTERIDDAVGTLRAAGTDVLLAAGFKGSGPMSLTRGRTGAYNSSLWSIARKHGAYVLDLWGMESIASPRMWADDRLHLTPEGHRRVTDAALVALGLDPDDEEDDGSASGELTAAPARLARARADAHWARIHVLPWVRRRVRGVSSGDSLTAKWPEPIIWHEP</sequence>
<dbReference type="CDD" id="cd01832">
    <property type="entry name" value="SGNH_hydrolase_like_1"/>
    <property type="match status" value="1"/>
</dbReference>
<accession>A0ABS4YH71</accession>
<dbReference type="SUPFAM" id="SSF52266">
    <property type="entry name" value="SGNH hydrolase"/>
    <property type="match status" value="1"/>
</dbReference>
<evidence type="ECO:0000256" key="1">
    <source>
        <dbReference type="SAM" id="MobiDB-lite"/>
    </source>
</evidence>
<feature type="region of interest" description="Disordered" evidence="1">
    <location>
        <begin position="1"/>
        <end position="28"/>
    </location>
</feature>
<gene>
    <name evidence="3" type="ORF">JOF44_000997</name>
</gene>
<dbReference type="InterPro" id="IPR013830">
    <property type="entry name" value="SGNH_hydro"/>
</dbReference>